<feature type="region of interest" description="Disordered" evidence="4">
    <location>
        <begin position="1"/>
        <end position="29"/>
    </location>
</feature>
<dbReference type="EMBL" id="CDMZ01000365">
    <property type="protein sequence ID" value="CEM12771.1"/>
    <property type="molecule type" value="Genomic_DNA"/>
</dbReference>
<protein>
    <submittedName>
        <fullName evidence="5">Uncharacterized protein</fullName>
    </submittedName>
</protein>
<reference evidence="5" key="1">
    <citation type="submission" date="2014-11" db="EMBL/GenBank/DDBJ databases">
        <authorList>
            <person name="Otto D Thomas"/>
            <person name="Naeem Raeece"/>
        </authorList>
    </citation>
    <scope>NUCLEOTIDE SEQUENCE</scope>
</reference>
<proteinExistence type="predicted"/>
<evidence type="ECO:0000313" key="5">
    <source>
        <dbReference type="EMBL" id="CEM12771.1"/>
    </source>
</evidence>
<dbReference type="PANTHER" id="PTHR24113:SF12">
    <property type="entry name" value="RAN GTPASE-ACTIVATING PROTEIN 1"/>
    <property type="match status" value="1"/>
</dbReference>
<dbReference type="InterPro" id="IPR027038">
    <property type="entry name" value="RanGap"/>
</dbReference>
<dbReference type="AlphaFoldDB" id="A0A0G4FGY3"/>
<evidence type="ECO:0000256" key="3">
    <source>
        <dbReference type="ARBA" id="ARBA00022737"/>
    </source>
</evidence>
<dbReference type="InterPro" id="IPR032675">
    <property type="entry name" value="LRR_dom_sf"/>
</dbReference>
<name>A0A0G4FGY3_9ALVE</name>
<sequence length="834" mass="89603">MSQDIIQSGGEEQTLEGSSAGGSAKALREEAERQEKTLHGFFAILQHSGLSAETLSGLSKDRDSFALAWLLVQLFLRVNSAVMKRPPGLLLLQNFLEYLLAAKRGGKEAPQLKAFTFAGNRLGREGFKALAEVIESGHASSLLSLDLENTGLDIDTLKIVCDALLRSEKRFLSLETLNLSENPFGQKEMEVLSSVLCNNTLPNLRVLILKNCLSEVETLAGMLQRGDFANLETLDLERRRAIPSLLSKLARALHASSVPRLRYLNLLTEGGSDDYNEGVSDFFRYLKSGAGPRLEHVKIRLGGHISQQDLRAVAAGQYPAIRTLGLCLESASQLKAFMKMLLDGSTRGSFDSLEVVFDASLGESVSANDPLCAMGGVIEGGRLDFLQKLVVYVSRPHPFADMNFSLLAKGKGALLQSFCHSKLPLLSELSLTQCLSDGDLGLLAKGVRKGNLIGLRSLLLGQTPEVLDAAATTFGGVGFEALMHAVIESTEGLPLLEKLEVSGTRAGERVGCLGDALLSGKLPRLSVIGLAGCNLTSESVRLLSGTVRRGAFAGVSSVELNLNREVGWEAWNELMGAIGEGVRPLRKLTKLNVSDTTIREAGGAVVAAFASGNLPVLRRVGRSFCLGEAPWFNLDASGVQSLGDAVRDGKFPRCIEGAVNFGLKGSGIGLDSLIVGIAESRKGLPRCVEQMDLSGGRVGEEALGALSLSVKADGPWGRRLPVRFPGLAYLYLNHCGMNDNILSRWGDVFAAFECPQLKLLHLNENRFTIDGISSFIDILRPGCLPQLTDFSVQNQDVAEGKMEFDNKAAEALIERAISEKKVPASCQPRATTGL</sequence>
<dbReference type="GO" id="GO:0048471">
    <property type="term" value="C:perinuclear region of cytoplasm"/>
    <property type="evidence" value="ECO:0007669"/>
    <property type="project" value="TreeGrafter"/>
</dbReference>
<dbReference type="SUPFAM" id="SSF52047">
    <property type="entry name" value="RNI-like"/>
    <property type="match status" value="2"/>
</dbReference>
<evidence type="ECO:0000256" key="1">
    <source>
        <dbReference type="ARBA" id="ARBA00022468"/>
    </source>
</evidence>
<dbReference type="GO" id="GO:0005096">
    <property type="term" value="F:GTPase activator activity"/>
    <property type="evidence" value="ECO:0007669"/>
    <property type="project" value="UniProtKB-KW"/>
</dbReference>
<dbReference type="PhylomeDB" id="A0A0G4FGY3"/>
<keyword evidence="3" id="KW-0677">Repeat</keyword>
<dbReference type="GO" id="GO:0006913">
    <property type="term" value="P:nucleocytoplasmic transport"/>
    <property type="evidence" value="ECO:0007669"/>
    <property type="project" value="TreeGrafter"/>
</dbReference>
<keyword evidence="2" id="KW-0433">Leucine-rich repeat</keyword>
<dbReference type="Gene3D" id="3.80.10.10">
    <property type="entry name" value="Ribonuclease Inhibitor"/>
    <property type="match status" value="3"/>
</dbReference>
<evidence type="ECO:0000256" key="2">
    <source>
        <dbReference type="ARBA" id="ARBA00022614"/>
    </source>
</evidence>
<gene>
    <name evidence="5" type="ORF">Cvel_16967</name>
</gene>
<dbReference type="SMART" id="SM00368">
    <property type="entry name" value="LRR_RI"/>
    <property type="match status" value="7"/>
</dbReference>
<dbReference type="PANTHER" id="PTHR24113">
    <property type="entry name" value="RAN GTPASE-ACTIVATING PROTEIN 1"/>
    <property type="match status" value="1"/>
</dbReference>
<accession>A0A0G4FGY3</accession>
<dbReference type="GO" id="GO:0005634">
    <property type="term" value="C:nucleus"/>
    <property type="evidence" value="ECO:0007669"/>
    <property type="project" value="TreeGrafter"/>
</dbReference>
<dbReference type="VEuPathDB" id="CryptoDB:Cvel_16967"/>
<dbReference type="GO" id="GO:0031267">
    <property type="term" value="F:small GTPase binding"/>
    <property type="evidence" value="ECO:0007669"/>
    <property type="project" value="TreeGrafter"/>
</dbReference>
<organism evidence="5">
    <name type="scientific">Chromera velia CCMP2878</name>
    <dbReference type="NCBI Taxonomy" id="1169474"/>
    <lineage>
        <taxon>Eukaryota</taxon>
        <taxon>Sar</taxon>
        <taxon>Alveolata</taxon>
        <taxon>Colpodellida</taxon>
        <taxon>Chromeraceae</taxon>
        <taxon>Chromera</taxon>
    </lineage>
</organism>
<keyword evidence="1" id="KW-0343">GTPase activation</keyword>
<dbReference type="GO" id="GO:0005829">
    <property type="term" value="C:cytosol"/>
    <property type="evidence" value="ECO:0007669"/>
    <property type="project" value="TreeGrafter"/>
</dbReference>
<evidence type="ECO:0000256" key="4">
    <source>
        <dbReference type="SAM" id="MobiDB-lite"/>
    </source>
</evidence>